<dbReference type="FunFam" id="3.40.309.10:FF:000001">
    <property type="entry name" value="Mitochondrial aldehyde dehydrogenase 2"/>
    <property type="match status" value="1"/>
</dbReference>
<dbReference type="GeneID" id="39586279"/>
<dbReference type="Proteomes" id="UP000279236">
    <property type="component" value="Unassembled WGS sequence"/>
</dbReference>
<gene>
    <name evidence="4" type="primary">ALD5_2</name>
    <name evidence="4" type="ORF">EHS24_001736</name>
</gene>
<dbReference type="CDD" id="cd07091">
    <property type="entry name" value="ALDH_F1-2_Ald2-like"/>
    <property type="match status" value="1"/>
</dbReference>
<feature type="domain" description="Aldehyde dehydrogenase" evidence="3">
    <location>
        <begin position="36"/>
        <end position="495"/>
    </location>
</feature>
<dbReference type="PANTHER" id="PTHR11699">
    <property type="entry name" value="ALDEHYDE DEHYDROGENASE-RELATED"/>
    <property type="match status" value="1"/>
</dbReference>
<evidence type="ECO:0000313" key="5">
    <source>
        <dbReference type="Proteomes" id="UP000279236"/>
    </source>
</evidence>
<evidence type="ECO:0000256" key="1">
    <source>
        <dbReference type="ARBA" id="ARBA00009986"/>
    </source>
</evidence>
<dbReference type="PROSITE" id="PS00070">
    <property type="entry name" value="ALDEHYDE_DEHYDR_CYS"/>
    <property type="match status" value="1"/>
</dbReference>
<protein>
    <submittedName>
        <fullName evidence="4">Aldehyde dehydrogenase (NAD(P)(+)) ald5</fullName>
    </submittedName>
</protein>
<dbReference type="GO" id="GO:0019413">
    <property type="term" value="P:acetate biosynthetic process"/>
    <property type="evidence" value="ECO:0007669"/>
    <property type="project" value="UniProtKB-ARBA"/>
</dbReference>
<keyword evidence="5" id="KW-1185">Reference proteome</keyword>
<dbReference type="GO" id="GO:0004030">
    <property type="term" value="F:aldehyde dehydrogenase [NAD(P)+] activity"/>
    <property type="evidence" value="ECO:0007669"/>
    <property type="project" value="UniProtKB-ARBA"/>
</dbReference>
<evidence type="ECO:0000259" key="3">
    <source>
        <dbReference type="Pfam" id="PF00171"/>
    </source>
</evidence>
<sequence length="509" mass="54904">MSAPVFKHTFDHAGYKGTVEVPVGLYIDGKWVNSVDKNAKTIPVVNPSTGEKLLDLPEGLEADVELAITAARKAFNEVWGLNTPGFKRGEVLIKVAELMERDADILASLEALDNGKTFGAAKGFDAAEAAACFRYYAGWADKVHGKVIEQSNDKLTFTRHEPVGVCGQIIPWNFPLLMFAWKLAPALASGCTIVIKPSELTPLTACYMTKILKEAGIPDGVVNVVNGYGPTVGNALSGSNTIDKVAFTGSTAVGRKVMESAAKSNLKKVTLELGGKGANIIFDDCNLDDAVRYAAQGIFFNHGQTCCAGSRIYVQRGIYDEFVKKFVQVTKKVQVGDPFAPDTFQGPQVSQTQYDRIMNYVECGKQEGANVITGGVRHGKTGFFIEPTVFTNVKPGMKIVEEEIFGPVVVVAVFDTEDEVIAAANDSIYGLASGVFSQNITKAHRVAARLHAGTVWVNCYNELHSQVPFGGFKSSGIGRELGEYAMENYTEIKAVHVRLTGYVGPVPPL</sequence>
<dbReference type="InterPro" id="IPR016160">
    <property type="entry name" value="Ald_DH_CS_CYS"/>
</dbReference>
<name>A0A427XIV8_9TREE</name>
<dbReference type="AlphaFoldDB" id="A0A427XIV8"/>
<dbReference type="InterPro" id="IPR016163">
    <property type="entry name" value="Ald_DH_C"/>
</dbReference>
<dbReference type="RefSeq" id="XP_028473968.1">
    <property type="nucleotide sequence ID" value="XM_028617505.1"/>
</dbReference>
<dbReference type="Gene3D" id="3.40.309.10">
    <property type="entry name" value="Aldehyde Dehydrogenase, Chain A, domain 2"/>
    <property type="match status" value="1"/>
</dbReference>
<comment type="caution">
    <text evidence="4">The sequence shown here is derived from an EMBL/GenBank/DDBJ whole genome shotgun (WGS) entry which is preliminary data.</text>
</comment>
<dbReference type="EMBL" id="RSCE01000011">
    <property type="protein sequence ID" value="RSH78821.1"/>
    <property type="molecule type" value="Genomic_DNA"/>
</dbReference>
<evidence type="ECO:0000313" key="4">
    <source>
        <dbReference type="EMBL" id="RSH78821.1"/>
    </source>
</evidence>
<evidence type="ECO:0000256" key="2">
    <source>
        <dbReference type="ARBA" id="ARBA00023002"/>
    </source>
</evidence>
<dbReference type="SUPFAM" id="SSF53720">
    <property type="entry name" value="ALDH-like"/>
    <property type="match status" value="1"/>
</dbReference>
<dbReference type="Gene3D" id="3.40.605.10">
    <property type="entry name" value="Aldehyde Dehydrogenase, Chain A, domain 1"/>
    <property type="match status" value="1"/>
</dbReference>
<dbReference type="STRING" id="105984.A0A427XIV8"/>
<dbReference type="FunFam" id="3.40.605.10:FF:000001">
    <property type="entry name" value="Aldehyde dehydrogenase 1"/>
    <property type="match status" value="1"/>
</dbReference>
<dbReference type="FunFam" id="3.40.605.10:FF:000026">
    <property type="entry name" value="Aldehyde dehydrogenase, putative"/>
    <property type="match status" value="1"/>
</dbReference>
<keyword evidence="2" id="KW-0560">Oxidoreductase</keyword>
<dbReference type="InterPro" id="IPR016161">
    <property type="entry name" value="Ald_DH/histidinol_DH"/>
</dbReference>
<dbReference type="OrthoDB" id="310895at2759"/>
<dbReference type="InterPro" id="IPR016162">
    <property type="entry name" value="Ald_DH_N"/>
</dbReference>
<dbReference type="InterPro" id="IPR015590">
    <property type="entry name" value="Aldehyde_DH_dom"/>
</dbReference>
<reference evidence="4 5" key="1">
    <citation type="submission" date="2018-11" db="EMBL/GenBank/DDBJ databases">
        <title>Genome sequence of Apiotrichum porosum DSM 27194.</title>
        <authorList>
            <person name="Aliyu H."/>
            <person name="Gorte O."/>
            <person name="Ochsenreither K."/>
        </authorList>
    </citation>
    <scope>NUCLEOTIDE SEQUENCE [LARGE SCALE GENOMIC DNA]</scope>
    <source>
        <strain evidence="4 5">DSM 27194</strain>
    </source>
</reference>
<organism evidence="4 5">
    <name type="scientific">Apiotrichum porosum</name>
    <dbReference type="NCBI Taxonomy" id="105984"/>
    <lineage>
        <taxon>Eukaryota</taxon>
        <taxon>Fungi</taxon>
        <taxon>Dikarya</taxon>
        <taxon>Basidiomycota</taxon>
        <taxon>Agaricomycotina</taxon>
        <taxon>Tremellomycetes</taxon>
        <taxon>Trichosporonales</taxon>
        <taxon>Trichosporonaceae</taxon>
        <taxon>Apiotrichum</taxon>
    </lineage>
</organism>
<proteinExistence type="inferred from homology"/>
<dbReference type="Pfam" id="PF00171">
    <property type="entry name" value="Aldedh"/>
    <property type="match status" value="1"/>
</dbReference>
<accession>A0A427XIV8</accession>
<comment type="similarity">
    <text evidence="1">Belongs to the aldehyde dehydrogenase family.</text>
</comment>